<reference evidence="1" key="1">
    <citation type="submission" date="2014-09" db="EMBL/GenBank/DDBJ databases">
        <authorList>
            <person name="Magalhaes I.L.F."/>
            <person name="Oliveira U."/>
            <person name="Santos F.R."/>
            <person name="Vidigal T.H.D.A."/>
            <person name="Brescovit A.D."/>
            <person name="Santos A.J."/>
        </authorList>
    </citation>
    <scope>NUCLEOTIDE SEQUENCE</scope>
    <source>
        <tissue evidence="1">Shoot tissue taken approximately 20 cm above the soil surface</tissue>
    </source>
</reference>
<reference evidence="1" key="2">
    <citation type="journal article" date="2015" name="Data Brief">
        <title>Shoot transcriptome of the giant reed, Arundo donax.</title>
        <authorList>
            <person name="Barrero R.A."/>
            <person name="Guerrero F.D."/>
            <person name="Moolhuijzen P."/>
            <person name="Goolsby J.A."/>
            <person name="Tidwell J."/>
            <person name="Bellgard S.E."/>
            <person name="Bellgard M.I."/>
        </authorList>
    </citation>
    <scope>NUCLEOTIDE SEQUENCE</scope>
    <source>
        <tissue evidence="1">Shoot tissue taken approximately 20 cm above the soil surface</tissue>
    </source>
</reference>
<sequence length="28" mass="3437">MKREVNVKSWAMWNLFYFSLRVESSSLQ</sequence>
<evidence type="ECO:0000313" key="1">
    <source>
        <dbReference type="EMBL" id="JAD67021.1"/>
    </source>
</evidence>
<dbReference type="EMBL" id="GBRH01230874">
    <property type="protein sequence ID" value="JAD67021.1"/>
    <property type="molecule type" value="Transcribed_RNA"/>
</dbReference>
<protein>
    <submittedName>
        <fullName evidence="1">Uncharacterized protein</fullName>
    </submittedName>
</protein>
<accession>A0A0A9BUP5</accession>
<organism evidence="1">
    <name type="scientific">Arundo donax</name>
    <name type="common">Giant reed</name>
    <name type="synonym">Donax arundinaceus</name>
    <dbReference type="NCBI Taxonomy" id="35708"/>
    <lineage>
        <taxon>Eukaryota</taxon>
        <taxon>Viridiplantae</taxon>
        <taxon>Streptophyta</taxon>
        <taxon>Embryophyta</taxon>
        <taxon>Tracheophyta</taxon>
        <taxon>Spermatophyta</taxon>
        <taxon>Magnoliopsida</taxon>
        <taxon>Liliopsida</taxon>
        <taxon>Poales</taxon>
        <taxon>Poaceae</taxon>
        <taxon>PACMAD clade</taxon>
        <taxon>Arundinoideae</taxon>
        <taxon>Arundineae</taxon>
        <taxon>Arundo</taxon>
    </lineage>
</organism>
<name>A0A0A9BUP5_ARUDO</name>
<dbReference type="AlphaFoldDB" id="A0A0A9BUP5"/>
<proteinExistence type="predicted"/>